<feature type="region of interest" description="Interaction with DNA" evidence="10">
    <location>
        <begin position="163"/>
        <end position="168"/>
    </location>
</feature>
<dbReference type="CDD" id="cd00186">
    <property type="entry name" value="TOP1Ac"/>
    <property type="match status" value="1"/>
</dbReference>
<dbReference type="Gene3D" id="3.30.65.10">
    <property type="entry name" value="Bacterial Topoisomerase I, domain 1"/>
    <property type="match status" value="2"/>
</dbReference>
<evidence type="ECO:0000259" key="12">
    <source>
        <dbReference type="PROSITE" id="PS52039"/>
    </source>
</evidence>
<dbReference type="InterPro" id="IPR005733">
    <property type="entry name" value="TopoI_bac-type"/>
</dbReference>
<feature type="site" description="Interaction with DNA" evidence="10">
    <location>
        <position position="139"/>
    </location>
</feature>
<dbReference type="InterPro" id="IPR013826">
    <property type="entry name" value="Topo_IA_cen_sub3"/>
</dbReference>
<evidence type="ECO:0000259" key="11">
    <source>
        <dbReference type="PROSITE" id="PS50880"/>
    </source>
</evidence>
<reference evidence="13" key="1">
    <citation type="submission" date="2022-02" db="EMBL/GenBank/DDBJ databases">
        <title>Crop Bioprotection Bacillus Genome Sequencing.</title>
        <authorList>
            <person name="Dunlap C."/>
        </authorList>
    </citation>
    <scope>NUCLEOTIDE SEQUENCE</scope>
    <source>
        <strain evidence="13">98-1</strain>
    </source>
</reference>
<feature type="site" description="Interaction with DNA" evidence="10">
    <location>
        <position position="148"/>
    </location>
</feature>
<dbReference type="InterPro" id="IPR003601">
    <property type="entry name" value="Topo_IA_2"/>
</dbReference>
<feature type="site" description="Interaction with DNA" evidence="10">
    <location>
        <position position="143"/>
    </location>
</feature>
<evidence type="ECO:0000256" key="7">
    <source>
        <dbReference type="ARBA" id="ARBA00023029"/>
    </source>
</evidence>
<dbReference type="GO" id="GO:0003677">
    <property type="term" value="F:DNA binding"/>
    <property type="evidence" value="ECO:0007669"/>
    <property type="project" value="UniProtKB-KW"/>
</dbReference>
<evidence type="ECO:0000256" key="1">
    <source>
        <dbReference type="ARBA" id="ARBA00000213"/>
    </source>
</evidence>
<dbReference type="InterPro" id="IPR028612">
    <property type="entry name" value="Topoisom_1_IA"/>
</dbReference>
<keyword evidence="8 10" id="KW-0238">DNA-binding</keyword>
<dbReference type="Pfam" id="PF01131">
    <property type="entry name" value="Topoisom_bac"/>
    <property type="match status" value="1"/>
</dbReference>
<dbReference type="NCBIfam" id="TIGR01051">
    <property type="entry name" value="topA_bact"/>
    <property type="match status" value="1"/>
</dbReference>
<feature type="active site" description="O-(5'-phospho-DNA)-tyrosine intermediate" evidence="10">
    <location>
        <position position="298"/>
    </location>
</feature>
<evidence type="ECO:0000256" key="6">
    <source>
        <dbReference type="ARBA" id="ARBA00022842"/>
    </source>
</evidence>
<dbReference type="GO" id="GO:0006265">
    <property type="term" value="P:DNA topological change"/>
    <property type="evidence" value="ECO:0007669"/>
    <property type="project" value="UniProtKB-UniRule"/>
</dbReference>
<feature type="site" description="Interaction with DNA" evidence="10">
    <location>
        <position position="33"/>
    </location>
</feature>
<dbReference type="SUPFAM" id="SSF56712">
    <property type="entry name" value="Prokaryotic type I DNA topoisomerase"/>
    <property type="match status" value="1"/>
</dbReference>
<gene>
    <name evidence="10 13" type="primary">topA</name>
    <name evidence="13" type="ORF">MOC71_14515</name>
</gene>
<dbReference type="EMBL" id="JALAOH010000045">
    <property type="protein sequence ID" value="MCY8317917.1"/>
    <property type="molecule type" value="Genomic_DNA"/>
</dbReference>
<keyword evidence="3" id="KW-0479">Metal-binding</keyword>
<dbReference type="SMART" id="SM00493">
    <property type="entry name" value="TOPRIM"/>
    <property type="match status" value="1"/>
</dbReference>
<dbReference type="PRINTS" id="PR00417">
    <property type="entry name" value="PRTPISMRASEI"/>
</dbReference>
<keyword evidence="4" id="KW-0863">Zinc-finger</keyword>
<keyword evidence="7 10" id="KW-0799">Topoisomerase</keyword>
<dbReference type="Proteomes" id="UP001067121">
    <property type="component" value="Unassembled WGS sequence"/>
</dbReference>
<keyword evidence="6" id="KW-0460">Magnesium</keyword>
<dbReference type="PANTHER" id="PTHR42785">
    <property type="entry name" value="DNA TOPOISOMERASE, TYPE IA, CORE"/>
    <property type="match status" value="1"/>
</dbReference>
<evidence type="ECO:0000313" key="14">
    <source>
        <dbReference type="Proteomes" id="UP001067121"/>
    </source>
</evidence>
<dbReference type="InterPro" id="IPR034149">
    <property type="entry name" value="TOPRIM_TopoI"/>
</dbReference>
<dbReference type="CDD" id="cd03363">
    <property type="entry name" value="TOPRIM_TopoIA_TopoI"/>
    <property type="match status" value="1"/>
</dbReference>
<dbReference type="PROSITE" id="PS52039">
    <property type="entry name" value="TOPO_IA_2"/>
    <property type="match status" value="1"/>
</dbReference>
<feature type="site" description="Interaction with DNA" evidence="10">
    <location>
        <position position="140"/>
    </location>
</feature>
<dbReference type="InterPro" id="IPR000380">
    <property type="entry name" value="Topo_IA"/>
</dbReference>
<dbReference type="PROSITE" id="PS00396">
    <property type="entry name" value="TOPO_IA_1"/>
    <property type="match status" value="1"/>
</dbReference>
<evidence type="ECO:0000256" key="8">
    <source>
        <dbReference type="ARBA" id="ARBA00023125"/>
    </source>
</evidence>
<dbReference type="PANTHER" id="PTHR42785:SF1">
    <property type="entry name" value="DNA TOPOISOMERASE"/>
    <property type="match status" value="1"/>
</dbReference>
<dbReference type="Gene3D" id="1.10.460.10">
    <property type="entry name" value="Topoisomerase I, domain 2"/>
    <property type="match status" value="1"/>
</dbReference>
<dbReference type="Gene3D" id="1.10.290.10">
    <property type="entry name" value="Topoisomerase I, domain 4"/>
    <property type="match status" value="1"/>
</dbReference>
<evidence type="ECO:0000256" key="3">
    <source>
        <dbReference type="ARBA" id="ARBA00022723"/>
    </source>
</evidence>
<dbReference type="RefSeq" id="WP_010331111.1">
    <property type="nucleotide sequence ID" value="NZ_CBDIAD010000033.1"/>
</dbReference>
<dbReference type="GO" id="GO:0008270">
    <property type="term" value="F:zinc ion binding"/>
    <property type="evidence" value="ECO:0007669"/>
    <property type="project" value="UniProtKB-KW"/>
</dbReference>
<dbReference type="InterPro" id="IPR003602">
    <property type="entry name" value="Topo_IA_DNA-bd_dom"/>
</dbReference>
<dbReference type="PROSITE" id="PS50880">
    <property type="entry name" value="TOPRIM"/>
    <property type="match status" value="1"/>
</dbReference>
<sequence>MSDYLVIVESPAKAKTIERYLGKKYKVKASMGHVRDLPKSQMGVDIEQNFEPKYITIRGKGPVLKELKTAAKKAKKVYLAADPDREGEAIAWHLAHSLDLDLDSDCRVVFNEITKDAIKESFKHPRMINMDLVDAQQARRVLDRLVGYKISPILWKKVKKGLSAGRVQSVALRLIIDREKEINDFKPEEYWTIGGTFLKGKESFEAGFFGKNGKKLPLNSEADVKDILSQLKGNKYTVEKVTKKERKRNPALPFTTSTLQQEAARKLNFRAKKTMMIAQQLYEGIDLGREGTVGLITYMRTDSTRISNTAVDEAAAFIDQAYGKEFLGGKRKPAKKNENAQDAHEAIRPTSVLRKPSELKAVLGRDQMRLYKLIWERFVASQMAPAVLDTMSVDLGNNGLTFRANGSKVKFSGFMKVYVEGKDDQTEEKNRMLPDLKEGDTVLSKDIEPEQHFTQPPPRYTEARLVKTMEELGIGRPSTYAPTLDTIQRRGYVSLDNKRFVPTELGQIVLDSMMEFFPEIINVEFTAKMEKDLDYVEEGDTEWVKIIDNFYADFEKRVKKAEAEMKEVEIEPEYAGEDCELCSSPMVYKMGRYGKFLACSNFPDCRNTKPIVKQIGVKCPSCGEGNIVERKSKKKRIFYGCDRYPECEFVSWDKPIERKCPKCGKMLVEKKLKKGIQVQCVECDYKEEPQK</sequence>
<dbReference type="Pfam" id="PF01751">
    <property type="entry name" value="Toprim"/>
    <property type="match status" value="1"/>
</dbReference>
<dbReference type="GeneID" id="76986728"/>
<organism evidence="13 14">
    <name type="scientific">Bacillus vallismortis</name>
    <dbReference type="NCBI Taxonomy" id="72361"/>
    <lineage>
        <taxon>Bacteria</taxon>
        <taxon>Bacillati</taxon>
        <taxon>Bacillota</taxon>
        <taxon>Bacilli</taxon>
        <taxon>Bacillales</taxon>
        <taxon>Bacillaceae</taxon>
        <taxon>Bacillus</taxon>
    </lineage>
</organism>
<dbReference type="InterPro" id="IPR013825">
    <property type="entry name" value="Topo_IA_cen_sub2"/>
</dbReference>
<evidence type="ECO:0000256" key="2">
    <source>
        <dbReference type="ARBA" id="ARBA00009446"/>
    </source>
</evidence>
<comment type="similarity">
    <text evidence="2 10">Belongs to the type IA topoisomerase family.</text>
</comment>
<dbReference type="InterPro" id="IPR023406">
    <property type="entry name" value="Topo_IA_AS"/>
</dbReference>
<dbReference type="Gene3D" id="3.40.50.140">
    <property type="match status" value="1"/>
</dbReference>
<dbReference type="InterPro" id="IPR013824">
    <property type="entry name" value="Topo_IA_cen_sub1"/>
</dbReference>
<accession>A0AAP3FVS8</accession>
<comment type="catalytic activity">
    <reaction evidence="1 10">
        <text>ATP-independent breakage of single-stranded DNA, followed by passage and rejoining.</text>
        <dbReference type="EC" id="5.6.2.1"/>
    </reaction>
</comment>
<keyword evidence="9 10" id="KW-0413">Isomerase</keyword>
<evidence type="ECO:0000313" key="13">
    <source>
        <dbReference type="EMBL" id="MCY8317917.1"/>
    </source>
</evidence>
<dbReference type="InterPro" id="IPR013498">
    <property type="entry name" value="Topo_IA_Znf"/>
</dbReference>
<dbReference type="SUPFAM" id="SSF57783">
    <property type="entry name" value="Zinc beta-ribbon"/>
    <property type="match status" value="1"/>
</dbReference>
<evidence type="ECO:0000256" key="4">
    <source>
        <dbReference type="ARBA" id="ARBA00022771"/>
    </source>
</evidence>
<proteinExistence type="inferred from homology"/>
<dbReference type="GO" id="GO:0003917">
    <property type="term" value="F:DNA topoisomerase type I (single strand cut, ATP-independent) activity"/>
    <property type="evidence" value="ECO:0007669"/>
    <property type="project" value="UniProtKB-UniRule"/>
</dbReference>
<dbReference type="GO" id="GO:0005694">
    <property type="term" value="C:chromosome"/>
    <property type="evidence" value="ECO:0007669"/>
    <property type="project" value="InterPro"/>
</dbReference>
<name>A0AAP3FVS8_BACVA</name>
<evidence type="ECO:0000256" key="10">
    <source>
        <dbReference type="HAMAP-Rule" id="MF_00952"/>
    </source>
</evidence>
<dbReference type="InterPro" id="IPR013497">
    <property type="entry name" value="Topo_IA_cen"/>
</dbReference>
<feature type="site" description="Interaction with DNA" evidence="10">
    <location>
        <position position="490"/>
    </location>
</feature>
<dbReference type="EC" id="5.6.2.1" evidence="10"/>
<dbReference type="Gene3D" id="2.70.20.10">
    <property type="entry name" value="Topoisomerase I, domain 3"/>
    <property type="match status" value="1"/>
</dbReference>
<dbReference type="Pfam" id="PF01396">
    <property type="entry name" value="Zn_ribbon_Top1"/>
    <property type="match status" value="3"/>
</dbReference>
<protein>
    <recommendedName>
        <fullName evidence="10">DNA topoisomerase 1</fullName>
        <ecNumber evidence="10">5.6.2.1</ecNumber>
    </recommendedName>
    <alternativeName>
        <fullName evidence="10">DNA topoisomerase I</fullName>
    </alternativeName>
</protein>
<dbReference type="HAMAP" id="MF_00952">
    <property type="entry name" value="Topoisom_1_prok"/>
    <property type="match status" value="1"/>
</dbReference>
<keyword evidence="5" id="KW-0862">Zinc</keyword>
<dbReference type="AlphaFoldDB" id="A0AAP3FVS8"/>
<dbReference type="SMART" id="SM00436">
    <property type="entry name" value="TOP1Bc"/>
    <property type="match status" value="1"/>
</dbReference>
<comment type="subunit">
    <text evidence="10">Monomer.</text>
</comment>
<evidence type="ECO:0000256" key="9">
    <source>
        <dbReference type="ARBA" id="ARBA00023235"/>
    </source>
</evidence>
<evidence type="ECO:0000256" key="5">
    <source>
        <dbReference type="ARBA" id="ARBA00022833"/>
    </source>
</evidence>
<feature type="domain" description="Toprim" evidence="11">
    <location>
        <begin position="3"/>
        <end position="114"/>
    </location>
</feature>
<dbReference type="InterPro" id="IPR006171">
    <property type="entry name" value="TOPRIM_dom"/>
</dbReference>
<comment type="caution">
    <text evidence="13">The sequence shown here is derived from an EMBL/GenBank/DDBJ whole genome shotgun (WGS) entry which is preliminary data.</text>
</comment>
<feature type="site" description="Interaction with DNA" evidence="10">
    <location>
        <position position="155"/>
    </location>
</feature>
<feature type="domain" description="Topo IA-type catalytic" evidence="12">
    <location>
        <begin position="129"/>
        <end position="558"/>
    </location>
</feature>
<comment type="function">
    <text evidence="10">Releases the supercoiling and torsional tension of DNA, which is introduced during the DNA replication and transcription, by transiently cleaving and rejoining one strand of the DNA duplex. Introduces a single-strand break via transesterification at a target site in duplex DNA. The scissile phosphodiester is attacked by the catalytic tyrosine of the enzyme, resulting in the formation of a DNA-(5'-phosphotyrosyl)-enzyme intermediate and the expulsion of a 3'-OH DNA strand. The free DNA strand then undergoes passage around the unbroken strand, thus removing DNA supercoils. Finally, in the religation step, the DNA 3'-OH attacks the covalent intermediate to expel the active-site tyrosine and restore the DNA phosphodiester backbone.</text>
</comment>
<dbReference type="InterPro" id="IPR023405">
    <property type="entry name" value="Topo_IA_core_domain"/>
</dbReference>
<dbReference type="SMART" id="SM00437">
    <property type="entry name" value="TOP1Ac"/>
    <property type="match status" value="1"/>
</dbReference>
<feature type="site" description="Interaction with DNA" evidence="10">
    <location>
        <position position="300"/>
    </location>
</feature>